<keyword evidence="1" id="KW-0539">Nucleus</keyword>
<dbReference type="PANTHER" id="PTHR37540">
    <property type="entry name" value="TRANSCRIPTION FACTOR (ACR-2), PUTATIVE-RELATED-RELATED"/>
    <property type="match status" value="1"/>
</dbReference>
<evidence type="ECO:0000256" key="2">
    <source>
        <dbReference type="SAM" id="MobiDB-lite"/>
    </source>
</evidence>
<evidence type="ECO:0000313" key="3">
    <source>
        <dbReference type="EMBL" id="KAK4038132.1"/>
    </source>
</evidence>
<organism evidence="3 4">
    <name type="scientific">Parachaetomium inaequale</name>
    <dbReference type="NCBI Taxonomy" id="2588326"/>
    <lineage>
        <taxon>Eukaryota</taxon>
        <taxon>Fungi</taxon>
        <taxon>Dikarya</taxon>
        <taxon>Ascomycota</taxon>
        <taxon>Pezizomycotina</taxon>
        <taxon>Sordariomycetes</taxon>
        <taxon>Sordariomycetidae</taxon>
        <taxon>Sordariales</taxon>
        <taxon>Chaetomiaceae</taxon>
        <taxon>Parachaetomium</taxon>
    </lineage>
</organism>
<reference evidence="4" key="1">
    <citation type="journal article" date="2023" name="Mol. Phylogenet. Evol.">
        <title>Genome-scale phylogeny and comparative genomics of the fungal order Sordariales.</title>
        <authorList>
            <person name="Hensen N."/>
            <person name="Bonometti L."/>
            <person name="Westerberg I."/>
            <person name="Brannstrom I.O."/>
            <person name="Guillou S."/>
            <person name="Cros-Aarteil S."/>
            <person name="Calhoun S."/>
            <person name="Haridas S."/>
            <person name="Kuo A."/>
            <person name="Mondo S."/>
            <person name="Pangilinan J."/>
            <person name="Riley R."/>
            <person name="LaButti K."/>
            <person name="Andreopoulos B."/>
            <person name="Lipzen A."/>
            <person name="Chen C."/>
            <person name="Yan M."/>
            <person name="Daum C."/>
            <person name="Ng V."/>
            <person name="Clum A."/>
            <person name="Steindorff A."/>
            <person name="Ohm R.A."/>
            <person name="Martin F."/>
            <person name="Silar P."/>
            <person name="Natvig D.O."/>
            <person name="Lalanne C."/>
            <person name="Gautier V."/>
            <person name="Ament-Velasquez S.L."/>
            <person name="Kruys A."/>
            <person name="Hutchinson M.I."/>
            <person name="Powell A.J."/>
            <person name="Barry K."/>
            <person name="Miller A.N."/>
            <person name="Grigoriev I.V."/>
            <person name="Debuchy R."/>
            <person name="Gladieux P."/>
            <person name="Hiltunen Thoren M."/>
            <person name="Johannesson H."/>
        </authorList>
    </citation>
    <scope>NUCLEOTIDE SEQUENCE [LARGE SCALE GENOMIC DNA]</scope>
    <source>
        <strain evidence="4">CBS 284.82</strain>
    </source>
</reference>
<dbReference type="Proteomes" id="UP001303115">
    <property type="component" value="Unassembled WGS sequence"/>
</dbReference>
<accession>A0AAN6PBX5</accession>
<feature type="compositionally biased region" description="Basic residues" evidence="2">
    <location>
        <begin position="29"/>
        <end position="39"/>
    </location>
</feature>
<dbReference type="EMBL" id="MU854438">
    <property type="protein sequence ID" value="KAK4038132.1"/>
    <property type="molecule type" value="Genomic_DNA"/>
</dbReference>
<evidence type="ECO:0000313" key="4">
    <source>
        <dbReference type="Proteomes" id="UP001303115"/>
    </source>
</evidence>
<evidence type="ECO:0000256" key="1">
    <source>
        <dbReference type="ARBA" id="ARBA00023242"/>
    </source>
</evidence>
<dbReference type="InterPro" id="IPR021858">
    <property type="entry name" value="Fun_TF"/>
</dbReference>
<name>A0AAN6PBX5_9PEZI</name>
<protein>
    <submittedName>
        <fullName evidence="3">Uncharacterized protein</fullName>
    </submittedName>
</protein>
<keyword evidence="4" id="KW-1185">Reference proteome</keyword>
<feature type="region of interest" description="Disordered" evidence="2">
    <location>
        <begin position="24"/>
        <end position="52"/>
    </location>
</feature>
<proteinExistence type="predicted"/>
<gene>
    <name evidence="3" type="ORF">C8A01DRAFT_17750</name>
</gene>
<dbReference type="AlphaFoldDB" id="A0AAN6PBX5"/>
<comment type="caution">
    <text evidence="3">The sequence shown here is derived from an EMBL/GenBank/DDBJ whole genome shotgun (WGS) entry which is preliminary data.</text>
</comment>
<dbReference type="Pfam" id="PF11951">
    <property type="entry name" value="Fungal_trans_2"/>
    <property type="match status" value="1"/>
</dbReference>
<dbReference type="PANTHER" id="PTHR37540:SF9">
    <property type="entry name" value="ZN(2)-C6 FUNGAL-TYPE DOMAIN-CONTAINING PROTEIN"/>
    <property type="match status" value="1"/>
</dbReference>
<sequence length="502" mass="54037">MKFEFVDNTAIDGSARRRIRSHVATGRNAGKKLSRPSRRKALESRATRAQSPRATAALVQAKGSQPNASVTFLALLSPYTLSALPAHLQQHGGYGGLALLQGAVSFLGGIRHAPELDVALDYSSEPRSKWVQPLFLDEAYFHGAMAVFFAACPSPAAFSYTSSGAQDNLSARMRHLCLALRLVNTRLSGTGAISDETVIVVLVLGMYERQQGEYHRGLVHLGGLQRMVQMRGGVGEFIKARPDLSRKIFRSDVEYCLHLGAPTRFTLDEVEPLLSLKALTPCTRRIPPDFPAMLPPTLATLLEDATQAAHLLNTTTLSPSPKKLNSSAVHGTFILLGYRVQALSPLLAGTTGAGRPAIAGGPSASVTEQVVCLGLAAFVGSFLWGGGCGGRKMEVPVRWVGDAAREIITCARPMGEEVHVGGGGGEERWGREAVLWMLFVGDAAGVFDIGGVDGWVIPRTAEVVRCLGLCEWESVGRVLGRFPWVDALHARKGRAHWERCMK</sequence>